<feature type="compositionally biased region" description="Basic and acidic residues" evidence="4">
    <location>
        <begin position="655"/>
        <end position="673"/>
    </location>
</feature>
<dbReference type="InterPro" id="IPR035899">
    <property type="entry name" value="DBL_dom_sf"/>
</dbReference>
<feature type="compositionally biased region" description="Polar residues" evidence="4">
    <location>
        <begin position="938"/>
        <end position="957"/>
    </location>
</feature>
<feature type="region of interest" description="Disordered" evidence="4">
    <location>
        <begin position="1507"/>
        <end position="1533"/>
    </location>
</feature>
<proteinExistence type="predicted"/>
<dbReference type="InterPro" id="IPR000219">
    <property type="entry name" value="DH_dom"/>
</dbReference>
<sequence length="1848" mass="204098">MKAGDVCRCITDFSGVLEDEITVYKNDMVQIHSVVDRHWLEAQGGGSVGRVPSSVLVKTEIPPHPPHLPLFVASAEFMPSQPGDLGMARGDFIIGLNPIDESWWCGEINGKKGIFPLNFVWRINKDIIEVEDTAEKPVRMKGKVNMSIRAQFPEELDLYAGDIVNITHVVDKDWYRGESNGATGTFPSSFVDIIEETSVPFSSAVYPDESNHVASSSTAEPGLSVDCVLQENTYINDTPSLSTPEAPVPSVEDVTPAKDHSTFSSNVGSTASPSQSGQIFDEPVILSKTSSRWKTVESDDNADIFEDDYFKQNMPGVFSSSSGTGNVSLNNASSFTTPSISQASASPSSPNQSLRYGNIPEPSVLPDKSYHDKLLFPNGVSQFSDTDLQNRSDVKHRYESILQDNTDSSKSGYIQSITDDAGVLGNDPEPSAFTSVQEIRDDSVLNSLSQKVDDYFSKNLLEESGKSKALPANNNHLIKDYNSLSSPGYNEDNTGIEPYGRALFSFRAQYPNELTFRKGDIIHLLKHVDSHWTLGRVGDSKGIFPTSYVDIIVDCLHNEEELFLARPAAILQATHLGHAKAMYSFQAVESGDVSMMKGDILKILKYVDNNWVIVENMTGSRGMCPQNYLSIQVEESPDVSKELDTQQMNLGPGADTERESRLPVQDAVHDRSRSTSPFSTSGKRRSYNKADFGSIKKQDVEPVLAKNVASLDVTLRCSQVVQFDKKGSESIFTEREDNPETSDQPIAREGSLKFSPAAAIPSKLNKISMLSTDTSMLAGFQDSEKESTQVTQPYAATMSSVAGRIHKTSTSTTPTTSQPPVASPRSVNIPQIPPRKKISRSYSSESNTCPTNTVATINVETETEGAAAVAKPLQEVQKPSKPSKHRDSLEPVYAQVQKPRLTVKPSKIVRQKKIEESEVPKASVTRGESAAFPDDVSHISSDSEGTYSTEINNGSSSPALAPQRPAPPPPPKAFDMFYDESEMVSLQDTAPSSSRMRAESVRSAGGADNTNVSVTEGAQSDEASALDVEAKAKVRANQRLELVKEIVTTEHEYIHDLEALIQVISLAPSQKESQSVNLNTIMGNICQVVEVAKKFLSVLDKVAFETEEELLVGRVFLLCADELCEVYKVYCSNHNIAAEPLLKKYVEEPEPAAFLHWVLGELQQQKIQLMDMRSVLIKPVQRVLKYPLFLDRLVSETPRGHPDYTDLIEAKTKMANVAKEINDYTKRLDLVNKYRFESDQSLHSKMQRVSLHSVAKKSARISTLVSEMLGIMNQTKDPDFDEEVAKFRSMQKAAAAMTMNVGVVVQSIKARHKAELEIAKGLVATLHQVARTPEIEAIQKTASDSCNRLFEMFDNFVKHRVIMVVKQLLCLCEVPERLIMKRNDKLLDYDNAQYKLDRNRDLTRTRILEEELSQAKGTYEALNMQLMMELPVLINCGTEVMVLATRSFVAARMYLQGHLAQQYLRLAQVPGLAYAGEEDMLAQFRIKYLQQMGEFRQLSFIPVDSLQRSLPRPKPRGRKSQENPSVKKDAPESVKKKVLGSYPVELIYVVTEVHTPAEVMELTLYPGDHVALLKNKDPLGRAAFLRPLQGQENRMGVVTALPSATSHTVTPTLPVPAPTPRPSTLPRAAPSPPIPERPPRYEDLFPTSTSCGPSQFTSFSAQGQQAPPPRYSPGQAPQSSLKQAPLPSKPGYHEQMPSTSLHDSQVSESVYYSPPLDRQQSHEYNSPVSEDTNIYEEIDQGTVNSVADQEEEGRDSSPIYEVIEDGQLVQDSGGMNIDMQADLPGLAPEEPQFYFALYNFGGSDATQLNLVAGQVVLVLHAKSSDWWFVEDRNGNQGYVPASYLTSYT</sequence>
<dbReference type="SUPFAM" id="SSF50044">
    <property type="entry name" value="SH3-domain"/>
    <property type="match status" value="6"/>
</dbReference>
<feature type="domain" description="BAR" evidence="7">
    <location>
        <begin position="1265"/>
        <end position="1480"/>
    </location>
</feature>
<feature type="compositionally biased region" description="Polar residues" evidence="4">
    <location>
        <begin position="1646"/>
        <end position="1665"/>
    </location>
</feature>
<dbReference type="Pfam" id="PF14604">
    <property type="entry name" value="SH3_9"/>
    <property type="match status" value="1"/>
</dbReference>
<dbReference type="GO" id="GO:0005737">
    <property type="term" value="C:cytoplasm"/>
    <property type="evidence" value="ECO:0007669"/>
    <property type="project" value="InterPro"/>
</dbReference>
<feature type="region of interest" description="Disordered" evidence="4">
    <location>
        <begin position="1604"/>
        <end position="1708"/>
    </location>
</feature>
<dbReference type="Pfam" id="PF00018">
    <property type="entry name" value="SH3_1"/>
    <property type="match status" value="4"/>
</dbReference>
<protein>
    <submittedName>
        <fullName evidence="8">Dynamin-binding protein-like</fullName>
    </submittedName>
</protein>
<dbReference type="Pfam" id="PF00621">
    <property type="entry name" value="RhoGEF"/>
    <property type="match status" value="1"/>
</dbReference>
<feature type="domain" description="SH3" evidence="5">
    <location>
        <begin position="495"/>
        <end position="554"/>
    </location>
</feature>
<dbReference type="InterPro" id="IPR051492">
    <property type="entry name" value="Dynamin-Rho_GEF"/>
</dbReference>
<dbReference type="SMART" id="SM00721">
    <property type="entry name" value="BAR"/>
    <property type="match status" value="1"/>
</dbReference>
<reference evidence="8" key="1">
    <citation type="journal article" date="2021" name="Sci. Adv.">
        <title>The American lobster genome reveals insights on longevity, neural, and immune adaptations.</title>
        <authorList>
            <person name="Polinski J.M."/>
            <person name="Zimin A.V."/>
            <person name="Clark K.F."/>
            <person name="Kohn A.B."/>
            <person name="Sadowski N."/>
            <person name="Timp W."/>
            <person name="Ptitsyn A."/>
            <person name="Khanna P."/>
            <person name="Romanova D.Y."/>
            <person name="Williams P."/>
            <person name="Greenwood S.J."/>
            <person name="Moroz L.L."/>
            <person name="Walt D.R."/>
            <person name="Bodnar A.G."/>
        </authorList>
    </citation>
    <scope>NUCLEOTIDE SEQUENCE</scope>
    <source>
        <strain evidence="8">GMGI-L3</strain>
    </source>
</reference>
<dbReference type="GO" id="GO:0005085">
    <property type="term" value="F:guanyl-nucleotide exchange factor activity"/>
    <property type="evidence" value="ECO:0007669"/>
    <property type="project" value="UniProtKB-KW"/>
</dbReference>
<name>A0A8J5N9C5_HOMAM</name>
<feature type="region of interest" description="Disordered" evidence="4">
    <location>
        <begin position="645"/>
        <end position="685"/>
    </location>
</feature>
<dbReference type="InterPro" id="IPR027267">
    <property type="entry name" value="AH/BAR_dom_sf"/>
</dbReference>
<feature type="compositionally biased region" description="Basic and acidic residues" evidence="4">
    <location>
        <begin position="1519"/>
        <end position="1533"/>
    </location>
</feature>
<evidence type="ECO:0000259" key="7">
    <source>
        <dbReference type="PROSITE" id="PS51021"/>
    </source>
</evidence>
<dbReference type="CDD" id="cd00160">
    <property type="entry name" value="RhoGEF"/>
    <property type="match status" value="1"/>
</dbReference>
<dbReference type="PANTHER" id="PTHR22834">
    <property type="entry name" value="NUCLEAR FUSION PROTEIN FUS2"/>
    <property type="match status" value="1"/>
</dbReference>
<feature type="compositionally biased region" description="Low complexity" evidence="4">
    <location>
        <begin position="808"/>
        <end position="824"/>
    </location>
</feature>
<dbReference type="Gene3D" id="1.20.900.10">
    <property type="entry name" value="Dbl homology (DH) domain"/>
    <property type="match status" value="1"/>
</dbReference>
<dbReference type="Gene3D" id="1.20.1270.60">
    <property type="entry name" value="Arfaptin homology (AH) domain/BAR domain"/>
    <property type="match status" value="1"/>
</dbReference>
<dbReference type="InterPro" id="IPR036028">
    <property type="entry name" value="SH3-like_dom_sf"/>
</dbReference>
<feature type="region of interest" description="Disordered" evidence="4">
    <location>
        <begin position="870"/>
        <end position="892"/>
    </location>
</feature>
<dbReference type="PANTHER" id="PTHR22834:SF20">
    <property type="entry name" value="SH3 DOMAIN-CONTAINING PROTEIN"/>
    <property type="match status" value="1"/>
</dbReference>
<dbReference type="PROSITE" id="PS51021">
    <property type="entry name" value="BAR"/>
    <property type="match status" value="1"/>
</dbReference>
<dbReference type="PROSITE" id="PS50010">
    <property type="entry name" value="DH_2"/>
    <property type="match status" value="1"/>
</dbReference>
<dbReference type="InterPro" id="IPR004148">
    <property type="entry name" value="BAR_dom"/>
</dbReference>
<evidence type="ECO:0000256" key="3">
    <source>
        <dbReference type="PROSITE-ProRule" id="PRU00192"/>
    </source>
</evidence>
<feature type="compositionally biased region" description="Polar residues" evidence="4">
    <location>
        <begin position="1696"/>
        <end position="1708"/>
    </location>
</feature>
<feature type="region of interest" description="Disordered" evidence="4">
    <location>
        <begin position="236"/>
        <end position="277"/>
    </location>
</feature>
<organism evidence="8 9">
    <name type="scientific">Homarus americanus</name>
    <name type="common">American lobster</name>
    <dbReference type="NCBI Taxonomy" id="6706"/>
    <lineage>
        <taxon>Eukaryota</taxon>
        <taxon>Metazoa</taxon>
        <taxon>Ecdysozoa</taxon>
        <taxon>Arthropoda</taxon>
        <taxon>Crustacea</taxon>
        <taxon>Multicrustacea</taxon>
        <taxon>Malacostraca</taxon>
        <taxon>Eumalacostraca</taxon>
        <taxon>Eucarida</taxon>
        <taxon>Decapoda</taxon>
        <taxon>Pleocyemata</taxon>
        <taxon>Astacidea</taxon>
        <taxon>Nephropoidea</taxon>
        <taxon>Nephropidae</taxon>
        <taxon>Homarus</taxon>
    </lineage>
</organism>
<feature type="region of interest" description="Disordered" evidence="4">
    <location>
        <begin position="807"/>
        <end position="851"/>
    </location>
</feature>
<feature type="domain" description="DH" evidence="6">
    <location>
        <begin position="1038"/>
        <end position="1224"/>
    </location>
</feature>
<dbReference type="SMART" id="SM00326">
    <property type="entry name" value="SH3"/>
    <property type="match status" value="6"/>
</dbReference>
<dbReference type="EMBL" id="JAHLQT010006308">
    <property type="protein sequence ID" value="KAG7175114.1"/>
    <property type="molecule type" value="Genomic_DNA"/>
</dbReference>
<gene>
    <name evidence="8" type="primary">Dnmbp-L</name>
    <name evidence="8" type="ORF">Hamer_G022458</name>
</gene>
<dbReference type="SUPFAM" id="SSF103657">
    <property type="entry name" value="BAR/IMD domain-like"/>
    <property type="match status" value="1"/>
</dbReference>
<dbReference type="Pfam" id="PF03114">
    <property type="entry name" value="BAR"/>
    <property type="match status" value="1"/>
</dbReference>
<feature type="domain" description="SH3" evidence="5">
    <location>
        <begin position="2"/>
        <end position="61"/>
    </location>
</feature>
<feature type="compositionally biased region" description="Pro residues" evidence="4">
    <location>
        <begin position="1613"/>
        <end position="1636"/>
    </location>
</feature>
<evidence type="ECO:0000313" key="8">
    <source>
        <dbReference type="EMBL" id="KAG7175114.1"/>
    </source>
</evidence>
<feature type="domain" description="SH3" evidence="5">
    <location>
        <begin position="574"/>
        <end position="634"/>
    </location>
</feature>
<feature type="region of interest" description="Disordered" evidence="4">
    <location>
        <begin position="337"/>
        <end position="363"/>
    </location>
</feature>
<feature type="compositionally biased region" description="Polar residues" evidence="4">
    <location>
        <begin position="1008"/>
        <end position="1022"/>
    </location>
</feature>
<comment type="caution">
    <text evidence="8">The sequence shown here is derived from an EMBL/GenBank/DDBJ whole genome shotgun (WGS) entry which is preliminary data.</text>
</comment>
<keyword evidence="2" id="KW-0344">Guanine-nucleotide releasing factor</keyword>
<feature type="domain" description="SH3" evidence="5">
    <location>
        <begin position="1789"/>
        <end position="1848"/>
    </location>
</feature>
<feature type="region of interest" description="Disordered" evidence="4">
    <location>
        <begin position="914"/>
        <end position="1023"/>
    </location>
</feature>
<evidence type="ECO:0000259" key="6">
    <source>
        <dbReference type="PROSITE" id="PS50010"/>
    </source>
</evidence>
<dbReference type="Gene3D" id="2.30.30.40">
    <property type="entry name" value="SH3 Domains"/>
    <property type="match status" value="7"/>
</dbReference>
<feature type="compositionally biased region" description="Polar residues" evidence="4">
    <location>
        <begin position="262"/>
        <end position="277"/>
    </location>
</feature>
<feature type="compositionally biased region" description="Polar residues" evidence="4">
    <location>
        <begin position="984"/>
        <end position="995"/>
    </location>
</feature>
<accession>A0A8J5N9C5</accession>
<feature type="domain" description="SH3" evidence="5">
    <location>
        <begin position="137"/>
        <end position="196"/>
    </location>
</feature>
<evidence type="ECO:0000313" key="9">
    <source>
        <dbReference type="Proteomes" id="UP000747542"/>
    </source>
</evidence>
<keyword evidence="1 3" id="KW-0728">SH3 domain</keyword>
<dbReference type="PRINTS" id="PR00499">
    <property type="entry name" value="P67PHOX"/>
</dbReference>
<dbReference type="InterPro" id="IPR001452">
    <property type="entry name" value="SH3_domain"/>
</dbReference>
<dbReference type="Proteomes" id="UP000747542">
    <property type="component" value="Unassembled WGS sequence"/>
</dbReference>
<dbReference type="CDD" id="cd00174">
    <property type="entry name" value="SH3"/>
    <property type="match status" value="2"/>
</dbReference>
<feature type="region of interest" description="Disordered" evidence="4">
    <location>
        <begin position="731"/>
        <end position="754"/>
    </location>
</feature>
<feature type="compositionally biased region" description="Low complexity" evidence="4">
    <location>
        <begin position="338"/>
        <end position="353"/>
    </location>
</feature>
<evidence type="ECO:0000256" key="4">
    <source>
        <dbReference type="SAM" id="MobiDB-lite"/>
    </source>
</evidence>
<evidence type="ECO:0000259" key="5">
    <source>
        <dbReference type="PROSITE" id="PS50002"/>
    </source>
</evidence>
<evidence type="ECO:0000256" key="2">
    <source>
        <dbReference type="ARBA" id="ARBA00022658"/>
    </source>
</evidence>
<dbReference type="SMART" id="SM00325">
    <property type="entry name" value="RhoGEF"/>
    <property type="match status" value="1"/>
</dbReference>
<dbReference type="SUPFAM" id="SSF48065">
    <property type="entry name" value="DBL homology domain (DH-domain)"/>
    <property type="match status" value="1"/>
</dbReference>
<evidence type="ECO:0000256" key="1">
    <source>
        <dbReference type="ARBA" id="ARBA00022443"/>
    </source>
</evidence>
<feature type="domain" description="SH3" evidence="5">
    <location>
        <begin position="66"/>
        <end position="125"/>
    </location>
</feature>
<dbReference type="PROSITE" id="PS50002">
    <property type="entry name" value="SH3"/>
    <property type="match status" value="6"/>
</dbReference>
<keyword evidence="9" id="KW-1185">Reference proteome</keyword>
<feature type="compositionally biased region" description="Polar residues" evidence="4">
    <location>
        <begin position="840"/>
        <end position="851"/>
    </location>
</feature>